<proteinExistence type="predicted"/>
<comment type="caution">
    <text evidence="2">The sequence shown here is derived from an EMBL/GenBank/DDBJ whole genome shotgun (WGS) entry which is preliminary data.</text>
</comment>
<gene>
    <name evidence="2" type="ORF">ACFPET_20885</name>
</gene>
<accession>A0ABV8U4F9</accession>
<evidence type="ECO:0000313" key="2">
    <source>
        <dbReference type="EMBL" id="MFC4337656.1"/>
    </source>
</evidence>
<dbReference type="Proteomes" id="UP001595823">
    <property type="component" value="Unassembled WGS sequence"/>
</dbReference>
<reference evidence="3" key="1">
    <citation type="journal article" date="2019" name="Int. J. Syst. Evol. Microbiol.">
        <title>The Global Catalogue of Microorganisms (GCM) 10K type strain sequencing project: providing services to taxonomists for standard genome sequencing and annotation.</title>
        <authorList>
            <consortium name="The Broad Institute Genomics Platform"/>
            <consortium name="The Broad Institute Genome Sequencing Center for Infectious Disease"/>
            <person name="Wu L."/>
            <person name="Ma J."/>
        </authorList>
    </citation>
    <scope>NUCLEOTIDE SEQUENCE [LARGE SCALE GENOMIC DNA]</scope>
    <source>
        <strain evidence="3">IBRC-M 10908</strain>
    </source>
</reference>
<evidence type="ECO:0000256" key="1">
    <source>
        <dbReference type="SAM" id="MobiDB-lite"/>
    </source>
</evidence>
<dbReference type="EMBL" id="JBHSDK010000049">
    <property type="protein sequence ID" value="MFC4337656.1"/>
    <property type="molecule type" value="Genomic_DNA"/>
</dbReference>
<feature type="region of interest" description="Disordered" evidence="1">
    <location>
        <begin position="308"/>
        <end position="330"/>
    </location>
</feature>
<dbReference type="RefSeq" id="WP_380624862.1">
    <property type="nucleotide sequence ID" value="NZ_JBHSDK010000049.1"/>
</dbReference>
<keyword evidence="3" id="KW-1185">Reference proteome</keyword>
<sequence>MSRDSLIPKASRRPTEVTPPARLSHLQVDPRGYPIISVIPQQPGDVDFGVLSEKRKLVVATYDLCAVCALPFRDELRWQVIFGEEIQKVDSSVAVPEAPVHEICALYAAQVCPYVSSPYARLGDPYRKGQRRPETLTLAGFASTASVFGYASDVQKGENVLVYEMADLRRTHTLVSADDAREVYETALRTETAIELDDQERRIVDLLCNPLPENNEDSGTAMAGAALIIGAAFCPDIRQVQGMKMFTESHNSHYFPFATNLLFKPELMAAADFEDDSFAAAVSWFQTRENLPAVLEKWRLDAARTLRDPQGRRPPIARRQAPVVRDDEAIRKRHEAEARLRKQRKKGKGPSQS</sequence>
<organism evidence="2 3">
    <name type="scientific">Salininema proteolyticum</name>
    <dbReference type="NCBI Taxonomy" id="1607685"/>
    <lineage>
        <taxon>Bacteria</taxon>
        <taxon>Bacillati</taxon>
        <taxon>Actinomycetota</taxon>
        <taxon>Actinomycetes</taxon>
        <taxon>Glycomycetales</taxon>
        <taxon>Glycomycetaceae</taxon>
        <taxon>Salininema</taxon>
    </lineage>
</organism>
<protein>
    <submittedName>
        <fullName evidence="2">Uncharacterized protein</fullName>
    </submittedName>
</protein>
<evidence type="ECO:0000313" key="3">
    <source>
        <dbReference type="Proteomes" id="UP001595823"/>
    </source>
</evidence>
<name>A0ABV8U4F9_9ACTN</name>